<feature type="domain" description="Aminoglycoside phosphotransferase" evidence="1">
    <location>
        <begin position="10"/>
        <end position="66"/>
    </location>
</feature>
<evidence type="ECO:0000259" key="1">
    <source>
        <dbReference type="Pfam" id="PF01636"/>
    </source>
</evidence>
<gene>
    <name evidence="2" type="ORF">AF333_20105</name>
</gene>
<dbReference type="InterPro" id="IPR008266">
    <property type="entry name" value="Tyr_kinase_AS"/>
</dbReference>
<protein>
    <recommendedName>
        <fullName evidence="1">Aminoglycoside phosphotransferase domain-containing protein</fullName>
    </recommendedName>
</protein>
<evidence type="ECO:0000313" key="2">
    <source>
        <dbReference type="EMBL" id="KON97427.1"/>
    </source>
</evidence>
<dbReference type="AlphaFoldDB" id="A0A0D1WBE4"/>
<proteinExistence type="predicted"/>
<dbReference type="InterPro" id="IPR011009">
    <property type="entry name" value="Kinase-like_dom_sf"/>
</dbReference>
<evidence type="ECO:0000313" key="3">
    <source>
        <dbReference type="Proteomes" id="UP000037269"/>
    </source>
</evidence>
<name>A0A0D1WBE4_ANEMI</name>
<dbReference type="EMBL" id="LGUG01000004">
    <property type="protein sequence ID" value="KON97427.1"/>
    <property type="molecule type" value="Genomic_DNA"/>
</dbReference>
<reference evidence="2 3" key="1">
    <citation type="submission" date="2015-07" db="EMBL/GenBank/DDBJ databases">
        <title>Fjat-14205 dsm 2895.</title>
        <authorList>
            <person name="Liu B."/>
            <person name="Wang J."/>
            <person name="Zhu Y."/>
            <person name="Liu G."/>
            <person name="Chen Q."/>
            <person name="Chen Z."/>
            <person name="Lan J."/>
            <person name="Che J."/>
            <person name="Ge C."/>
            <person name="Shi H."/>
            <person name="Pan Z."/>
            <person name="Liu X."/>
        </authorList>
    </citation>
    <scope>NUCLEOTIDE SEQUENCE [LARGE SCALE GENOMIC DNA]</scope>
    <source>
        <strain evidence="2 3">DSM 2895</strain>
    </source>
</reference>
<dbReference type="SUPFAM" id="SSF56112">
    <property type="entry name" value="Protein kinase-like (PK-like)"/>
    <property type="match status" value="1"/>
</dbReference>
<dbReference type="STRING" id="47500.AF333_20105"/>
<keyword evidence="3" id="KW-1185">Reference proteome</keyword>
<sequence length="71" mass="8163">MKINPRLSEQSLQHFDRHLKLLPSSDGPNFIHVDFRPGNILVYENQVAGIIDFESVRIGATEMDFIKIKIL</sequence>
<dbReference type="Gene3D" id="3.90.1200.10">
    <property type="match status" value="1"/>
</dbReference>
<dbReference type="InterPro" id="IPR002575">
    <property type="entry name" value="Aminoglycoside_PTrfase"/>
</dbReference>
<organism evidence="2 3">
    <name type="scientific">Aneurinibacillus migulanus</name>
    <name type="common">Bacillus migulanus</name>
    <dbReference type="NCBI Taxonomy" id="47500"/>
    <lineage>
        <taxon>Bacteria</taxon>
        <taxon>Bacillati</taxon>
        <taxon>Bacillota</taxon>
        <taxon>Bacilli</taxon>
        <taxon>Bacillales</taxon>
        <taxon>Paenibacillaceae</taxon>
        <taxon>Aneurinibacillus group</taxon>
        <taxon>Aneurinibacillus</taxon>
    </lineage>
</organism>
<dbReference type="PROSITE" id="PS00109">
    <property type="entry name" value="PROTEIN_KINASE_TYR"/>
    <property type="match status" value="1"/>
</dbReference>
<dbReference type="Proteomes" id="UP000037269">
    <property type="component" value="Unassembled WGS sequence"/>
</dbReference>
<dbReference type="PATRIC" id="fig|47500.8.peg.6626"/>
<accession>A0A0D1WBE4</accession>
<dbReference type="Pfam" id="PF01636">
    <property type="entry name" value="APH"/>
    <property type="match status" value="1"/>
</dbReference>
<comment type="caution">
    <text evidence="2">The sequence shown here is derived from an EMBL/GenBank/DDBJ whole genome shotgun (WGS) entry which is preliminary data.</text>
</comment>
<dbReference type="GO" id="GO:0004672">
    <property type="term" value="F:protein kinase activity"/>
    <property type="evidence" value="ECO:0007669"/>
    <property type="project" value="InterPro"/>
</dbReference>